<comment type="caution">
    <text evidence="1">The sequence shown here is derived from an EMBL/GenBank/DDBJ whole genome shotgun (WGS) entry which is preliminary data.</text>
</comment>
<dbReference type="AlphaFoldDB" id="A0AAJ0MND2"/>
<dbReference type="RefSeq" id="XP_062689520.1">
    <property type="nucleotide sequence ID" value="XM_062839229.1"/>
</dbReference>
<name>A0AAJ0MND2_9PEZI</name>
<proteinExistence type="predicted"/>
<dbReference type="Proteomes" id="UP001285908">
    <property type="component" value="Unassembled WGS sequence"/>
</dbReference>
<protein>
    <submittedName>
        <fullName evidence="1">Uncharacterized protein</fullName>
    </submittedName>
</protein>
<reference evidence="1 2" key="1">
    <citation type="journal article" date="2023" name="Mol. Phylogenet. Evol.">
        <title>Genome-scale phylogeny and comparative genomics of the fungal order Sordariales.</title>
        <authorList>
            <person name="Hensen N."/>
            <person name="Bonometti L."/>
            <person name="Westerberg I."/>
            <person name="Brannstrom I.O."/>
            <person name="Guillou S."/>
            <person name="Cros-Aarteil S."/>
            <person name="Calhoun S."/>
            <person name="Haridas S."/>
            <person name="Kuo A."/>
            <person name="Mondo S."/>
            <person name="Pangilinan J."/>
            <person name="Riley R."/>
            <person name="LaButti K."/>
            <person name="Andreopoulos B."/>
            <person name="Lipzen A."/>
            <person name="Chen C."/>
            <person name="Yan M."/>
            <person name="Daum C."/>
            <person name="Ng V."/>
            <person name="Clum A."/>
            <person name="Steindorff A."/>
            <person name="Ohm R.A."/>
            <person name="Martin F."/>
            <person name="Silar P."/>
            <person name="Natvig D.O."/>
            <person name="Lalanne C."/>
            <person name="Gautier V."/>
            <person name="Ament-Velasquez S.L."/>
            <person name="Kruys A."/>
            <person name="Hutchinson M.I."/>
            <person name="Powell A.J."/>
            <person name="Barry K."/>
            <person name="Miller A.N."/>
            <person name="Grigoriev I.V."/>
            <person name="Debuchy R."/>
            <person name="Gladieux P."/>
            <person name="Hiltunen Thoren M."/>
            <person name="Johannesson H."/>
        </authorList>
    </citation>
    <scope>NUCLEOTIDE SEQUENCE [LARGE SCALE GENOMIC DNA]</scope>
    <source>
        <strain evidence="1 2">FGSC 10403</strain>
    </source>
</reference>
<organism evidence="1 2">
    <name type="scientific">Neurospora hispaniola</name>
    <dbReference type="NCBI Taxonomy" id="588809"/>
    <lineage>
        <taxon>Eukaryota</taxon>
        <taxon>Fungi</taxon>
        <taxon>Dikarya</taxon>
        <taxon>Ascomycota</taxon>
        <taxon>Pezizomycotina</taxon>
        <taxon>Sordariomycetes</taxon>
        <taxon>Sordariomycetidae</taxon>
        <taxon>Sordariales</taxon>
        <taxon>Sordariaceae</taxon>
        <taxon>Neurospora</taxon>
    </lineage>
</organism>
<evidence type="ECO:0000313" key="2">
    <source>
        <dbReference type="Proteomes" id="UP001285908"/>
    </source>
</evidence>
<dbReference type="EMBL" id="JAULSX010000008">
    <property type="protein sequence ID" value="KAK3486963.1"/>
    <property type="molecule type" value="Genomic_DNA"/>
</dbReference>
<keyword evidence="2" id="KW-1185">Reference proteome</keyword>
<gene>
    <name evidence="1" type="ORF">B0T23DRAFT_407838</name>
</gene>
<accession>A0AAJ0MND2</accession>
<dbReference type="GeneID" id="87876851"/>
<sequence>METSQLGQSEGPPYPSFKELKYEDVRVRFSPATERLFWELDGVFPTAISVMKDKRGAKDDLEPFFRSDTGTWHEISQLPLTEPKVSALEVSVHDVNELEYRWMRCHEDHDMPQDLYGQEYVTYGDLDDDIRPYAKEPKEDGSWEEDSDTEFLIKCCGEDRPLGKRELELVVTASQSAGSESFVTIRDFVSAVHPWVMSMRGDILRAKDLSYENAHIPAEEYEWMVKVKYHCVEPLEIWEKRDWVESHSPPGPRRHPLPPSLVAILEQRRVIREAGILL</sequence>
<evidence type="ECO:0000313" key="1">
    <source>
        <dbReference type="EMBL" id="KAK3486963.1"/>
    </source>
</evidence>